<name>A0A9J7KIW0_BRAFL</name>
<dbReference type="OMA" id="HHIRRNT"/>
<dbReference type="PANTHER" id="PTHR21301:SF11">
    <property type="entry name" value="GIY-YIG DOMAIN-CONTAINING PROTEIN"/>
    <property type="match status" value="1"/>
</dbReference>
<reference evidence="3" key="2">
    <citation type="submission" date="2025-08" db="UniProtKB">
        <authorList>
            <consortium name="RefSeq"/>
        </authorList>
    </citation>
    <scope>IDENTIFICATION</scope>
    <source>
        <strain evidence="3">S238N-H82</strain>
        <tissue evidence="3">Testes</tissue>
    </source>
</reference>
<dbReference type="InterPro" id="IPR035901">
    <property type="entry name" value="GIY-YIG_endonuc_sf"/>
</dbReference>
<dbReference type="KEGG" id="bfo:118408783"/>
<feature type="domain" description="GIY-YIG" evidence="1">
    <location>
        <begin position="52"/>
        <end position="96"/>
    </location>
</feature>
<sequence>MVTLPYIKGVTEPLERVFRKHNVATAVKPKTTLRSLLVHPKDKQPDLAKTDCVYRIPCKSCDEVYIGETGRTFGTRLEEHKKEANNLNTTKYTRFKKRQAQKEDKKSAVTDHVARKNCVIDWEGAKVIDREDPLD</sequence>
<evidence type="ECO:0000313" key="2">
    <source>
        <dbReference type="Proteomes" id="UP000001554"/>
    </source>
</evidence>
<dbReference type="InterPro" id="IPR000305">
    <property type="entry name" value="GIY-YIG_endonuc"/>
</dbReference>
<organism evidence="2 3">
    <name type="scientific">Branchiostoma floridae</name>
    <name type="common">Florida lancelet</name>
    <name type="synonym">Amphioxus</name>
    <dbReference type="NCBI Taxonomy" id="7739"/>
    <lineage>
        <taxon>Eukaryota</taxon>
        <taxon>Metazoa</taxon>
        <taxon>Chordata</taxon>
        <taxon>Cephalochordata</taxon>
        <taxon>Leptocardii</taxon>
        <taxon>Amphioxiformes</taxon>
        <taxon>Branchiostomatidae</taxon>
        <taxon>Branchiostoma</taxon>
    </lineage>
</organism>
<reference evidence="2" key="1">
    <citation type="journal article" date="2020" name="Nat. Ecol. Evol.">
        <title>Deeply conserved synteny resolves early events in vertebrate evolution.</title>
        <authorList>
            <person name="Simakov O."/>
            <person name="Marletaz F."/>
            <person name="Yue J.X."/>
            <person name="O'Connell B."/>
            <person name="Jenkins J."/>
            <person name="Brandt A."/>
            <person name="Calef R."/>
            <person name="Tung C.H."/>
            <person name="Huang T.K."/>
            <person name="Schmutz J."/>
            <person name="Satoh N."/>
            <person name="Yu J.K."/>
            <person name="Putnam N.H."/>
            <person name="Green R.E."/>
            <person name="Rokhsar D.S."/>
        </authorList>
    </citation>
    <scope>NUCLEOTIDE SEQUENCE [LARGE SCALE GENOMIC DNA]</scope>
    <source>
        <strain evidence="2">S238N-H82</strain>
    </source>
</reference>
<dbReference type="AlphaFoldDB" id="A0A9J7KIW0"/>
<gene>
    <name evidence="3" type="primary">LOC118408783</name>
</gene>
<dbReference type="Pfam" id="PF01541">
    <property type="entry name" value="GIY-YIG"/>
    <property type="match status" value="1"/>
</dbReference>
<evidence type="ECO:0000259" key="1">
    <source>
        <dbReference type="Pfam" id="PF01541"/>
    </source>
</evidence>
<dbReference type="OrthoDB" id="6119749at2759"/>
<keyword evidence="2" id="KW-1185">Reference proteome</keyword>
<dbReference type="Proteomes" id="UP000001554">
    <property type="component" value="Chromosome 2"/>
</dbReference>
<dbReference type="PANTHER" id="PTHR21301">
    <property type="entry name" value="REVERSE TRANSCRIPTASE"/>
    <property type="match status" value="1"/>
</dbReference>
<protein>
    <submittedName>
        <fullName evidence="3">Uncharacterized protein LOC118408783</fullName>
    </submittedName>
</protein>
<dbReference type="GeneID" id="118408783"/>
<proteinExistence type="predicted"/>
<evidence type="ECO:0000313" key="3">
    <source>
        <dbReference type="RefSeq" id="XP_035665539.1"/>
    </source>
</evidence>
<dbReference type="Gene3D" id="3.40.1440.10">
    <property type="entry name" value="GIY-YIG endonuclease"/>
    <property type="match status" value="1"/>
</dbReference>
<accession>A0A9J7KIW0</accession>
<dbReference type="RefSeq" id="XP_035665539.1">
    <property type="nucleotide sequence ID" value="XM_035809646.1"/>
</dbReference>